<reference evidence="2 3" key="1">
    <citation type="journal article" date="2025" name="Microbiol. Resour. Announc.">
        <title>Draft genome sequences for Neonectria magnoliae and Neonectria punicea, canker pathogens of Liriodendron tulipifera and Acer saccharum in West Virginia.</title>
        <authorList>
            <person name="Petronek H.M."/>
            <person name="Kasson M.T."/>
            <person name="Metheny A.M."/>
            <person name="Stauder C.M."/>
            <person name="Lovett B."/>
            <person name="Lynch S.C."/>
            <person name="Garnas J.R."/>
            <person name="Kasson L.R."/>
            <person name="Stajich J.E."/>
        </authorList>
    </citation>
    <scope>NUCLEOTIDE SEQUENCE [LARGE SCALE GENOMIC DNA]</scope>
    <source>
        <strain evidence="2 3">NRRL 64653</strain>
    </source>
</reference>
<keyword evidence="3" id="KW-1185">Reference proteome</keyword>
<dbReference type="Proteomes" id="UP001498476">
    <property type="component" value="Unassembled WGS sequence"/>
</dbReference>
<comment type="caution">
    <text evidence="2">The sequence shown here is derived from an EMBL/GenBank/DDBJ whole genome shotgun (WGS) entry which is preliminary data.</text>
</comment>
<dbReference type="EMBL" id="JAZAVJ010000036">
    <property type="protein sequence ID" value="KAK7419641.1"/>
    <property type="molecule type" value="Genomic_DNA"/>
</dbReference>
<evidence type="ECO:0000313" key="2">
    <source>
        <dbReference type="EMBL" id="KAK7419641.1"/>
    </source>
</evidence>
<accession>A0ABR1HGG0</accession>
<evidence type="ECO:0000313" key="3">
    <source>
        <dbReference type="Proteomes" id="UP001498476"/>
    </source>
</evidence>
<sequence>MASLAQLKRPIKLINPEEMITALPDDAHKLYYELFAVSSKSAIVPSGLAKLISPVTTLQVLPFMWQTDNEEPADEGALAREYAEMLAILAEAKDATRFNKGESAWNGQVHYPLLKLALSSFPSVQAETITNALILKQFRPEDHENWGGSASSSAASSRTSLLSDDYASAEPTPASVHKMIDFALILLPDAPLRAVMNSALAQQKCGTINQTAYEALRIRPAPVFVETKVSTGNLASSNVQLAVWTAAWHERLRAIRTDQRVITVPVMHVYGNVWQVLFAVNNEEELLLLDQSMRIGDTSTITGLYQLRAALAVIAKWIDGDFKAGITKFLTDDAAPGNT</sequence>
<protein>
    <recommendedName>
        <fullName evidence="1">PD-(D/E)XK nuclease-like domain-containing protein</fullName>
    </recommendedName>
</protein>
<gene>
    <name evidence="2" type="ORF">QQX98_003232</name>
</gene>
<feature type="domain" description="PD-(D/E)XK nuclease-like" evidence="1">
    <location>
        <begin position="60"/>
        <end position="322"/>
    </location>
</feature>
<dbReference type="InterPro" id="IPR046797">
    <property type="entry name" value="PDDEXK_12"/>
</dbReference>
<organism evidence="2 3">
    <name type="scientific">Neonectria punicea</name>
    <dbReference type="NCBI Taxonomy" id="979145"/>
    <lineage>
        <taxon>Eukaryota</taxon>
        <taxon>Fungi</taxon>
        <taxon>Dikarya</taxon>
        <taxon>Ascomycota</taxon>
        <taxon>Pezizomycotina</taxon>
        <taxon>Sordariomycetes</taxon>
        <taxon>Hypocreomycetidae</taxon>
        <taxon>Hypocreales</taxon>
        <taxon>Nectriaceae</taxon>
        <taxon>Neonectria</taxon>
    </lineage>
</organism>
<name>A0ABR1HGG0_9HYPO</name>
<proteinExistence type="predicted"/>
<evidence type="ECO:0000259" key="1">
    <source>
        <dbReference type="Pfam" id="PF20516"/>
    </source>
</evidence>
<dbReference type="Pfam" id="PF20516">
    <property type="entry name" value="PDDEXK_12"/>
    <property type="match status" value="1"/>
</dbReference>